<reference evidence="2" key="2">
    <citation type="journal article" date="2023" name="Infect Dis Poverty">
        <title>Chromosome-scale genome of the human blood fluke Schistosoma mekongi and its implications for public health.</title>
        <authorList>
            <person name="Zhou M."/>
            <person name="Xu L."/>
            <person name="Xu D."/>
            <person name="Chen W."/>
            <person name="Khan J."/>
            <person name="Hu Y."/>
            <person name="Huang H."/>
            <person name="Wei H."/>
            <person name="Zhang Y."/>
            <person name="Chusongsang P."/>
            <person name="Tanasarnprasert K."/>
            <person name="Hu X."/>
            <person name="Limpanont Y."/>
            <person name="Lv Z."/>
        </authorList>
    </citation>
    <scope>NUCLEOTIDE SEQUENCE</scope>
    <source>
        <strain evidence="2">LV_2022a</strain>
    </source>
</reference>
<comment type="caution">
    <text evidence="2">The sequence shown here is derived from an EMBL/GenBank/DDBJ whole genome shotgun (WGS) entry which is preliminary data.</text>
</comment>
<name>A0AAE1Z7K8_SCHME</name>
<proteinExistence type="predicted"/>
<evidence type="ECO:0000256" key="1">
    <source>
        <dbReference type="SAM" id="SignalP"/>
    </source>
</evidence>
<feature type="chain" id="PRO_5042279235" evidence="1">
    <location>
        <begin position="23"/>
        <end position="133"/>
    </location>
</feature>
<gene>
    <name evidence="2" type="ORF">MN116_007982</name>
</gene>
<sequence length="133" mass="15073">MYYKVITIIICLHIFPLKLIYSQDNITEIIENITELTNTSELHNNTTEHIHNEEEHKSEEGNKANNEGVTHQLHTNTSDEFNETEITTIITGTTSRISTPITHSNESTNSAIKYITNSLLSNICIVLFSILTL</sequence>
<protein>
    <submittedName>
        <fullName evidence="2">Uncharacterized protein</fullName>
    </submittedName>
</protein>
<feature type="signal peptide" evidence="1">
    <location>
        <begin position="1"/>
        <end position="22"/>
    </location>
</feature>
<dbReference type="AlphaFoldDB" id="A0AAE1Z7K8"/>
<organism evidence="2 3">
    <name type="scientific">Schistosoma mekongi</name>
    <name type="common">Parasitic worm</name>
    <dbReference type="NCBI Taxonomy" id="38744"/>
    <lineage>
        <taxon>Eukaryota</taxon>
        <taxon>Metazoa</taxon>
        <taxon>Spiralia</taxon>
        <taxon>Lophotrochozoa</taxon>
        <taxon>Platyhelminthes</taxon>
        <taxon>Trematoda</taxon>
        <taxon>Digenea</taxon>
        <taxon>Strigeidida</taxon>
        <taxon>Schistosomatoidea</taxon>
        <taxon>Schistosomatidae</taxon>
        <taxon>Schistosoma</taxon>
    </lineage>
</organism>
<evidence type="ECO:0000313" key="2">
    <source>
        <dbReference type="EMBL" id="KAK4468813.1"/>
    </source>
</evidence>
<keyword evidence="1" id="KW-0732">Signal</keyword>
<keyword evidence="3" id="KW-1185">Reference proteome</keyword>
<accession>A0AAE1Z7K8</accession>
<dbReference type="EMBL" id="JALJAT010000006">
    <property type="protein sequence ID" value="KAK4468813.1"/>
    <property type="molecule type" value="Genomic_DNA"/>
</dbReference>
<evidence type="ECO:0000313" key="3">
    <source>
        <dbReference type="Proteomes" id="UP001292079"/>
    </source>
</evidence>
<reference evidence="2" key="1">
    <citation type="submission" date="2022-04" db="EMBL/GenBank/DDBJ databases">
        <authorList>
            <person name="Xu L."/>
            <person name="Lv Z."/>
        </authorList>
    </citation>
    <scope>NUCLEOTIDE SEQUENCE</scope>
    <source>
        <strain evidence="2">LV_2022a</strain>
    </source>
</reference>
<dbReference type="Proteomes" id="UP001292079">
    <property type="component" value="Unassembled WGS sequence"/>
</dbReference>